<feature type="region of interest" description="Disordered" evidence="1">
    <location>
        <begin position="718"/>
        <end position="792"/>
    </location>
</feature>
<evidence type="ECO:0000259" key="3">
    <source>
        <dbReference type="Pfam" id="PF05699"/>
    </source>
</evidence>
<feature type="region of interest" description="Disordered" evidence="1">
    <location>
        <begin position="171"/>
        <end position="238"/>
    </location>
</feature>
<reference evidence="4 5" key="1">
    <citation type="journal article" date="2005" name="Nature">
        <title>The map-based sequence of the rice genome.</title>
        <authorList>
            <consortium name="International rice genome sequencing project (IRGSP)"/>
            <person name="Matsumoto T."/>
            <person name="Wu J."/>
            <person name="Kanamori H."/>
            <person name="Katayose Y."/>
            <person name="Fujisawa M."/>
            <person name="Namiki N."/>
            <person name="Mizuno H."/>
            <person name="Yamamoto K."/>
            <person name="Antonio B.A."/>
            <person name="Baba T."/>
            <person name="Sakata K."/>
            <person name="Nagamura Y."/>
            <person name="Aoki H."/>
            <person name="Arikawa K."/>
            <person name="Arita K."/>
            <person name="Bito T."/>
            <person name="Chiden Y."/>
            <person name="Fujitsuka N."/>
            <person name="Fukunaka R."/>
            <person name="Hamada M."/>
            <person name="Harada C."/>
            <person name="Hayashi A."/>
            <person name="Hijishita S."/>
            <person name="Honda M."/>
            <person name="Hosokawa S."/>
            <person name="Ichikawa Y."/>
            <person name="Idonuma A."/>
            <person name="Iijima M."/>
            <person name="Ikeda M."/>
            <person name="Ikeno M."/>
            <person name="Ito K."/>
            <person name="Ito S."/>
            <person name="Ito T."/>
            <person name="Ito Y."/>
            <person name="Ito Y."/>
            <person name="Iwabuchi A."/>
            <person name="Kamiya K."/>
            <person name="Karasawa W."/>
            <person name="Kurita K."/>
            <person name="Katagiri S."/>
            <person name="Kikuta A."/>
            <person name="Kobayashi H."/>
            <person name="Kobayashi N."/>
            <person name="Machita K."/>
            <person name="Maehara T."/>
            <person name="Masukawa M."/>
            <person name="Mizubayashi T."/>
            <person name="Mukai Y."/>
            <person name="Nagasaki H."/>
            <person name="Nagata Y."/>
            <person name="Naito S."/>
            <person name="Nakashima M."/>
            <person name="Nakama Y."/>
            <person name="Nakamichi Y."/>
            <person name="Nakamura M."/>
            <person name="Meguro A."/>
            <person name="Negishi M."/>
            <person name="Ohta I."/>
            <person name="Ohta T."/>
            <person name="Okamoto M."/>
            <person name="Ono N."/>
            <person name="Saji S."/>
            <person name="Sakaguchi M."/>
            <person name="Sakai K."/>
            <person name="Shibata M."/>
            <person name="Shimokawa T."/>
            <person name="Song J."/>
            <person name="Takazaki Y."/>
            <person name="Terasawa K."/>
            <person name="Tsugane M."/>
            <person name="Tsuji K."/>
            <person name="Ueda S."/>
            <person name="Waki K."/>
            <person name="Yamagata H."/>
            <person name="Yamamoto M."/>
            <person name="Yamamoto S."/>
            <person name="Yamane H."/>
            <person name="Yoshiki S."/>
            <person name="Yoshihara R."/>
            <person name="Yukawa K."/>
            <person name="Zhong H."/>
            <person name="Yano M."/>
            <person name="Yuan Q."/>
            <person name="Ouyang S."/>
            <person name="Liu J."/>
            <person name="Jones K.M."/>
            <person name="Gansberger K."/>
            <person name="Moffat K."/>
            <person name="Hill J."/>
            <person name="Bera J."/>
            <person name="Fadrosh D."/>
            <person name="Jin S."/>
            <person name="Johri S."/>
            <person name="Kim M."/>
            <person name="Overton L."/>
            <person name="Reardon M."/>
            <person name="Tsitrin T."/>
            <person name="Vuong H."/>
            <person name="Weaver B."/>
            <person name="Ciecko A."/>
            <person name="Tallon L."/>
            <person name="Jackson J."/>
            <person name="Pai G."/>
            <person name="Aken S.V."/>
            <person name="Utterback T."/>
            <person name="Reidmuller S."/>
            <person name="Feldblyum T."/>
            <person name="Hsiao J."/>
            <person name="Zismann V."/>
            <person name="Iobst S."/>
            <person name="de Vazeille A.R."/>
            <person name="Buell C.R."/>
            <person name="Ying K."/>
            <person name="Li Y."/>
            <person name="Lu T."/>
            <person name="Huang Y."/>
            <person name="Zhao Q."/>
            <person name="Feng Q."/>
            <person name="Zhang L."/>
            <person name="Zhu J."/>
            <person name="Weng Q."/>
            <person name="Mu J."/>
            <person name="Lu Y."/>
            <person name="Fan D."/>
            <person name="Liu Y."/>
            <person name="Guan J."/>
            <person name="Zhang Y."/>
            <person name="Yu S."/>
            <person name="Liu X."/>
            <person name="Zhang Y."/>
            <person name="Hong G."/>
            <person name="Han B."/>
            <person name="Choisne N."/>
            <person name="Demange N."/>
            <person name="Orjeda G."/>
            <person name="Samain S."/>
            <person name="Cattolico L."/>
            <person name="Pelletier E."/>
            <person name="Couloux A."/>
            <person name="Segurens B."/>
            <person name="Wincker P."/>
            <person name="D'Hont A."/>
            <person name="Scarpelli C."/>
            <person name="Weissenbach J."/>
            <person name="Salanoubat M."/>
            <person name="Quetier F."/>
            <person name="Yu Y."/>
            <person name="Kim H.R."/>
            <person name="Rambo T."/>
            <person name="Currie J."/>
            <person name="Collura K."/>
            <person name="Luo M."/>
            <person name="Yang T."/>
            <person name="Ammiraju J.S.S."/>
            <person name="Engler F."/>
            <person name="Soderlund C."/>
            <person name="Wing R.A."/>
            <person name="Palmer L.E."/>
            <person name="de la Bastide M."/>
            <person name="Spiegel L."/>
            <person name="Nascimento L."/>
            <person name="Zutavern T."/>
            <person name="O'Shaughnessy A."/>
            <person name="Dike S."/>
            <person name="Dedhia N."/>
            <person name="Preston R."/>
            <person name="Balija V."/>
            <person name="McCombie W.R."/>
            <person name="Chow T."/>
            <person name="Chen H."/>
            <person name="Chung M."/>
            <person name="Chen C."/>
            <person name="Shaw J."/>
            <person name="Wu H."/>
            <person name="Hsiao K."/>
            <person name="Chao Y."/>
            <person name="Chu M."/>
            <person name="Cheng C."/>
            <person name="Hour A."/>
            <person name="Lee P."/>
            <person name="Lin S."/>
            <person name="Lin Y."/>
            <person name="Liou J."/>
            <person name="Liu S."/>
            <person name="Hsing Y."/>
            <person name="Raghuvanshi S."/>
            <person name="Mohanty A."/>
            <person name="Bharti A.K."/>
            <person name="Gaur A."/>
            <person name="Gupta V."/>
            <person name="Kumar D."/>
            <person name="Ravi V."/>
            <person name="Vij S."/>
            <person name="Kapur A."/>
            <person name="Khurana P."/>
            <person name="Khurana P."/>
            <person name="Khurana J.P."/>
            <person name="Tyagi A.K."/>
            <person name="Gaikwad K."/>
            <person name="Singh A."/>
            <person name="Dalal V."/>
            <person name="Srivastava S."/>
            <person name="Dixit A."/>
            <person name="Pal A.K."/>
            <person name="Ghazi I.A."/>
            <person name="Yadav M."/>
            <person name="Pandit A."/>
            <person name="Bhargava A."/>
            <person name="Sureshbabu K."/>
            <person name="Batra K."/>
            <person name="Sharma T.R."/>
            <person name="Mohapatra T."/>
            <person name="Singh N.K."/>
            <person name="Messing J."/>
            <person name="Nelson A.B."/>
            <person name="Fuks G."/>
            <person name="Kavchok S."/>
            <person name="Keizer G."/>
            <person name="Linton E."/>
            <person name="Llaca V."/>
            <person name="Song R."/>
            <person name="Tanyolac B."/>
            <person name="Young S."/>
            <person name="Ho-Il K."/>
            <person name="Hahn J.H."/>
            <person name="Sangsakoo G."/>
            <person name="Vanavichit A."/>
            <person name="de Mattos Luiz.A.T."/>
            <person name="Zimmer P.D."/>
            <person name="Malone G."/>
            <person name="Dellagostin O."/>
            <person name="de Oliveira A.C."/>
            <person name="Bevan M."/>
            <person name="Bancroft I."/>
            <person name="Minx P."/>
            <person name="Cordum H."/>
            <person name="Wilson R."/>
            <person name="Cheng Z."/>
            <person name="Jin W."/>
            <person name="Jiang J."/>
            <person name="Leong S.A."/>
            <person name="Iwama H."/>
            <person name="Gojobori T."/>
            <person name="Itoh T."/>
            <person name="Niimura Y."/>
            <person name="Fujii Y."/>
            <person name="Habara T."/>
            <person name="Sakai H."/>
            <person name="Sato Y."/>
            <person name="Wilson G."/>
            <person name="Kumar K."/>
            <person name="McCouch S."/>
            <person name="Juretic N."/>
            <person name="Hoen D."/>
            <person name="Wright S."/>
            <person name="Bruskiewich R."/>
            <person name="Bureau T."/>
            <person name="Miyao A."/>
            <person name="Hirochika H."/>
            <person name="Nishikawa T."/>
            <person name="Kadowaki K."/>
            <person name="Sugiura M."/>
            <person name="Burr B."/>
            <person name="Sasaki T."/>
        </authorList>
    </citation>
    <scope>NUCLEOTIDE SEQUENCE [LARGE SCALE GENOMIC DNA]</scope>
    <source>
        <strain evidence="5">cv. Nipponbare</strain>
    </source>
</reference>
<dbReference type="AlphaFoldDB" id="A0A5S6RC74"/>
<evidence type="ECO:0000256" key="1">
    <source>
        <dbReference type="SAM" id="MobiDB-lite"/>
    </source>
</evidence>
<reference evidence="5" key="2">
    <citation type="journal article" date="2008" name="Nucleic Acids Res.">
        <title>The rice annotation project database (RAP-DB): 2008 update.</title>
        <authorList>
            <consortium name="The rice annotation project (RAP)"/>
        </authorList>
    </citation>
    <scope>GENOME REANNOTATION</scope>
    <source>
        <strain evidence="5">cv. Nipponbare</strain>
    </source>
</reference>
<feature type="compositionally biased region" description="Low complexity" evidence="1">
    <location>
        <begin position="194"/>
        <end position="206"/>
    </location>
</feature>
<feature type="compositionally biased region" description="Basic residues" evidence="1">
    <location>
        <begin position="729"/>
        <end position="743"/>
    </location>
</feature>
<name>A0A5S6RC74_ORYSJ</name>
<dbReference type="GO" id="GO:0046983">
    <property type="term" value="F:protein dimerization activity"/>
    <property type="evidence" value="ECO:0007669"/>
    <property type="project" value="InterPro"/>
</dbReference>
<dbReference type="InterPro" id="IPR008906">
    <property type="entry name" value="HATC_C_dom"/>
</dbReference>
<gene>
    <name evidence="4" type="ordered locus">Os11g0500100</name>
</gene>
<dbReference type="InterPro" id="IPR012337">
    <property type="entry name" value="RNaseH-like_sf"/>
</dbReference>
<dbReference type="KEGG" id="dosa:Os11g0500100"/>
<feature type="domain" description="DUF659" evidence="2">
    <location>
        <begin position="312"/>
        <end position="463"/>
    </location>
</feature>
<dbReference type="Proteomes" id="UP000000763">
    <property type="component" value="Chromosome 11"/>
</dbReference>
<dbReference type="PANTHER" id="PTHR32166">
    <property type="entry name" value="OSJNBA0013A04.12 PROTEIN"/>
    <property type="match status" value="1"/>
</dbReference>
<proteinExistence type="predicted"/>
<feature type="domain" description="HAT C-terminal dimerisation" evidence="3">
    <location>
        <begin position="634"/>
        <end position="679"/>
    </location>
</feature>
<accession>A0A5S6RC74</accession>
<organism evidence="4 5">
    <name type="scientific">Oryza sativa subsp. japonica</name>
    <name type="common">Rice</name>
    <dbReference type="NCBI Taxonomy" id="39947"/>
    <lineage>
        <taxon>Eukaryota</taxon>
        <taxon>Viridiplantae</taxon>
        <taxon>Streptophyta</taxon>
        <taxon>Embryophyta</taxon>
        <taxon>Tracheophyta</taxon>
        <taxon>Spermatophyta</taxon>
        <taxon>Magnoliopsida</taxon>
        <taxon>Liliopsida</taxon>
        <taxon>Poales</taxon>
        <taxon>Poaceae</taxon>
        <taxon>BOP clade</taxon>
        <taxon>Oryzoideae</taxon>
        <taxon>Oryzeae</taxon>
        <taxon>Oryzinae</taxon>
        <taxon>Oryza</taxon>
        <taxon>Oryza sativa</taxon>
    </lineage>
</organism>
<dbReference type="EMBL" id="AP008217">
    <property type="protein sequence ID" value="BAF28304.2"/>
    <property type="molecule type" value="Genomic_DNA"/>
</dbReference>
<dbReference type="Pfam" id="PF05699">
    <property type="entry name" value="Dimer_Tnp_hAT"/>
    <property type="match status" value="1"/>
</dbReference>
<protein>
    <submittedName>
        <fullName evidence="4">Os11g0500100 protein</fullName>
    </submittedName>
</protein>
<dbReference type="SUPFAM" id="SSF53098">
    <property type="entry name" value="Ribonuclease H-like"/>
    <property type="match status" value="1"/>
</dbReference>
<evidence type="ECO:0000313" key="5">
    <source>
        <dbReference type="Proteomes" id="UP000000763"/>
    </source>
</evidence>
<evidence type="ECO:0000259" key="2">
    <source>
        <dbReference type="Pfam" id="PF04937"/>
    </source>
</evidence>
<feature type="compositionally biased region" description="Basic and acidic residues" evidence="1">
    <location>
        <begin position="171"/>
        <end position="187"/>
    </location>
</feature>
<sequence>MRPRVTSTGTAQTPGFASLLVVGRQEAVLQLEAGADGEDLAGLHAEGLHVEGIQAGHHRVELEGHVEALCFFHERHGRLGNPSSAASVSVEAGPKQAGINLDDPAWAHCFCPDITKKHHLRCKYCDKVCTARITRIKYHLAGIKGFNTTKCQKVSSPVQQEMFDLLTKKTSEKEQKNKEKEVARAEVDIENSDSESGSEGSDHGNNVLVVKPKETTGSSSSRSVAGGHTIDKYYKPPSIEESASMTQRVIKLSNKVQTALTTQKREERRNRTCEYICQWFYEASIPHNTVTLPSFAHMLEAIRQFGRSLKGPSPYEMSGSFLQKRKEKVMDGFKEHKESWELTGCSIMTDAWTDRKGRGVMNLVVHSAHGVLFLDSVECSGDKKDGKYIFELVDRYIEEIGEQHVVQVVTDNASVNTTAASLLTAKRPSIFWNGCAAHCLDLMLEDIGKLGPVEETIANARQVTVFLYAHTRVLDLMRKFLNRDLVRSGVTRFATAYLNLKSLLDNKKELVRLFKSDEMEQLGYLKRAKGKKASKVIRSETFWKNVDIAVNYFEPLANVLRRMDSDVPSMGFFHGLMLEAKKEISQRFDNDKSRFIEVWDIIDKRWDNKLKTRLHLAGYYLNPYYYYTNKQEIESDGSFRAAKWWLNHGTSTPNLRKLAARILSLTCSSSACERNWSVFEQLCVHYLAYRFIQRSATGYFMKGCEICEMDQQCAKESQQHTTPQAPAPAKRKRHMHTKKRKVRSLQSLMRNAPVHPEAPSSDSEDCDDGIPMQTSDSDKSPSPSPYVSETDD</sequence>
<dbReference type="Pfam" id="PF04937">
    <property type="entry name" value="DUF659"/>
    <property type="match status" value="1"/>
</dbReference>
<evidence type="ECO:0000313" key="4">
    <source>
        <dbReference type="EMBL" id="BAF28304.2"/>
    </source>
</evidence>
<dbReference type="InterPro" id="IPR007021">
    <property type="entry name" value="DUF659"/>
</dbReference>
<dbReference type="PANTHER" id="PTHR32166:SF74">
    <property type="entry name" value="OS05G0256350 PROTEIN"/>
    <property type="match status" value="1"/>
</dbReference>